<dbReference type="EMBL" id="KV425647">
    <property type="protein sequence ID" value="KZT19219.1"/>
    <property type="molecule type" value="Genomic_DNA"/>
</dbReference>
<dbReference type="InParanoid" id="A0A165N5Y4"/>
<keyword evidence="2" id="KW-1185">Reference proteome</keyword>
<gene>
    <name evidence="1" type="ORF">NEOLEDRAFT_1078386</name>
</gene>
<proteinExistence type="predicted"/>
<reference evidence="1 2" key="1">
    <citation type="journal article" date="2016" name="Mol. Biol. Evol.">
        <title>Comparative Genomics of Early-Diverging Mushroom-Forming Fungi Provides Insights into the Origins of Lignocellulose Decay Capabilities.</title>
        <authorList>
            <person name="Nagy L.G."/>
            <person name="Riley R."/>
            <person name="Tritt A."/>
            <person name="Adam C."/>
            <person name="Daum C."/>
            <person name="Floudas D."/>
            <person name="Sun H."/>
            <person name="Yadav J.S."/>
            <person name="Pangilinan J."/>
            <person name="Larsson K.H."/>
            <person name="Matsuura K."/>
            <person name="Barry K."/>
            <person name="Labutti K."/>
            <person name="Kuo R."/>
            <person name="Ohm R.A."/>
            <person name="Bhattacharya S.S."/>
            <person name="Shirouzu T."/>
            <person name="Yoshinaga Y."/>
            <person name="Martin F.M."/>
            <person name="Grigoriev I.V."/>
            <person name="Hibbett D.S."/>
        </authorList>
    </citation>
    <scope>NUCLEOTIDE SEQUENCE [LARGE SCALE GENOMIC DNA]</scope>
    <source>
        <strain evidence="1 2">HHB14362 ss-1</strain>
    </source>
</reference>
<dbReference type="OrthoDB" id="3187773at2759"/>
<dbReference type="STRING" id="1314782.A0A165N5Y4"/>
<sequence>PSWRKGAPHFDCVLVKRPVLEGLSVTGRYQVARIFLLFSFKFSGHTFQCALAQWFDWVGDGPDEDTGMWIVKKCHPAKDSQPLSVIPLHLISRAVHLIPVYGTKPIPRDLSTSTSLDVYNFFFVNKYVDHHTYQLFHHK</sequence>
<organism evidence="1 2">
    <name type="scientific">Neolentinus lepideus HHB14362 ss-1</name>
    <dbReference type="NCBI Taxonomy" id="1314782"/>
    <lineage>
        <taxon>Eukaryota</taxon>
        <taxon>Fungi</taxon>
        <taxon>Dikarya</taxon>
        <taxon>Basidiomycota</taxon>
        <taxon>Agaricomycotina</taxon>
        <taxon>Agaricomycetes</taxon>
        <taxon>Gloeophyllales</taxon>
        <taxon>Gloeophyllaceae</taxon>
        <taxon>Neolentinus</taxon>
    </lineage>
</organism>
<feature type="non-terminal residue" evidence="1">
    <location>
        <position position="1"/>
    </location>
</feature>
<dbReference type="Proteomes" id="UP000076761">
    <property type="component" value="Unassembled WGS sequence"/>
</dbReference>
<accession>A0A165N5Y4</accession>
<evidence type="ECO:0000313" key="2">
    <source>
        <dbReference type="Proteomes" id="UP000076761"/>
    </source>
</evidence>
<name>A0A165N5Y4_9AGAM</name>
<evidence type="ECO:0000313" key="1">
    <source>
        <dbReference type="EMBL" id="KZT19219.1"/>
    </source>
</evidence>
<protein>
    <submittedName>
        <fullName evidence="1">Uncharacterized protein</fullName>
    </submittedName>
</protein>
<dbReference type="AlphaFoldDB" id="A0A165N5Y4"/>